<dbReference type="KEGG" id="bgy:BGLY_4182"/>
<evidence type="ECO:0000313" key="4">
    <source>
        <dbReference type="Proteomes" id="UP000288675"/>
    </source>
</evidence>
<evidence type="ECO:0000256" key="1">
    <source>
        <dbReference type="ARBA" id="ARBA00022795"/>
    </source>
</evidence>
<evidence type="ECO:0000256" key="2">
    <source>
        <dbReference type="SAM" id="MobiDB-lite"/>
    </source>
</evidence>
<dbReference type="Gene3D" id="1.20.58.300">
    <property type="entry name" value="FlgN-like"/>
    <property type="match status" value="1"/>
</dbReference>
<feature type="compositionally biased region" description="Polar residues" evidence="2">
    <location>
        <begin position="136"/>
        <end position="151"/>
    </location>
</feature>
<accession>A0AAJ3Z1N2</accession>
<reference evidence="3 4" key="1">
    <citation type="submission" date="2019-01" db="EMBL/GenBank/DDBJ databases">
        <title>Genome sequence of Bacillus glycinifermentans SRCM103574.</title>
        <authorList>
            <person name="Kong H.-J."/>
            <person name="Jeong S.-Y."/>
            <person name="Jeong D.-Y."/>
        </authorList>
    </citation>
    <scope>NUCLEOTIDE SEQUENCE [LARGE SCALE GENOMIC DNA]</scope>
    <source>
        <strain evidence="3 4">SRCM103574</strain>
    </source>
</reference>
<proteinExistence type="predicted"/>
<keyword evidence="3" id="KW-0966">Cell projection</keyword>
<dbReference type="SUPFAM" id="SSF140566">
    <property type="entry name" value="FlgN-like"/>
    <property type="match status" value="1"/>
</dbReference>
<dbReference type="EMBL" id="CP035232">
    <property type="protein sequence ID" value="QAT67232.1"/>
    <property type="molecule type" value="Genomic_DNA"/>
</dbReference>
<feature type="region of interest" description="Disordered" evidence="2">
    <location>
        <begin position="133"/>
        <end position="158"/>
    </location>
</feature>
<dbReference type="GeneID" id="82855290"/>
<dbReference type="Proteomes" id="UP000288675">
    <property type="component" value="Chromosome"/>
</dbReference>
<gene>
    <name evidence="3" type="ORF">EQZ20_21680</name>
</gene>
<keyword evidence="3" id="KW-0282">Flagellum</keyword>
<dbReference type="Pfam" id="PF05130">
    <property type="entry name" value="FlgN"/>
    <property type="match status" value="1"/>
</dbReference>
<name>A0AAJ3Z1N2_9BACI</name>
<dbReference type="InterPro" id="IPR007809">
    <property type="entry name" value="FlgN-like"/>
</dbReference>
<protein>
    <submittedName>
        <fullName evidence="3">Flagellar protein FlgN</fullName>
    </submittedName>
</protein>
<dbReference type="InterPro" id="IPR036679">
    <property type="entry name" value="FlgN-like_sf"/>
</dbReference>
<organism evidence="3 4">
    <name type="scientific">Bacillus glycinifermentans</name>
    <dbReference type="NCBI Taxonomy" id="1664069"/>
    <lineage>
        <taxon>Bacteria</taxon>
        <taxon>Bacillati</taxon>
        <taxon>Bacillota</taxon>
        <taxon>Bacilli</taxon>
        <taxon>Bacillales</taxon>
        <taxon>Bacillaceae</taxon>
        <taxon>Bacillus</taxon>
    </lineage>
</organism>
<dbReference type="GO" id="GO:0044780">
    <property type="term" value="P:bacterial-type flagellum assembly"/>
    <property type="evidence" value="ECO:0007669"/>
    <property type="project" value="InterPro"/>
</dbReference>
<sequence length="158" mass="17988">MKRVIQELERLCVLHEHLLTLSERKTEALKKNEIKELSEILTKEQKYVQAIEQTEEARIEATKECLGRADTTISTCISEAEGSDKTVLEQLFERLLQLVTRLKDVNGLNKQLTIQSLQFITLTLDMLLPKEGNANYGKTQEPSQPRGSSRLSLFDSKA</sequence>
<keyword evidence="1" id="KW-1005">Bacterial flagellum biogenesis</keyword>
<evidence type="ECO:0000313" key="3">
    <source>
        <dbReference type="EMBL" id="QAT67232.1"/>
    </source>
</evidence>
<keyword evidence="3" id="KW-0969">Cilium</keyword>
<dbReference type="AlphaFoldDB" id="A0AAJ3Z1N2"/>
<dbReference type="RefSeq" id="WP_046130082.1">
    <property type="nucleotide sequence ID" value="NZ_CP035232.1"/>
</dbReference>